<evidence type="ECO:0000313" key="1">
    <source>
        <dbReference type="EMBL" id="EXU95208.1"/>
    </source>
</evidence>
<comment type="caution">
    <text evidence="1">The sequence shown here is derived from an EMBL/GenBank/DDBJ whole genome shotgun (WGS) entry which is preliminary data.</text>
</comment>
<dbReference type="eggNOG" id="ENOG502S6I6">
    <property type="taxonomic scope" value="Eukaryota"/>
</dbReference>
<organism evidence="1 2">
    <name type="scientific">Metarhizium robertsii</name>
    <dbReference type="NCBI Taxonomy" id="568076"/>
    <lineage>
        <taxon>Eukaryota</taxon>
        <taxon>Fungi</taxon>
        <taxon>Dikarya</taxon>
        <taxon>Ascomycota</taxon>
        <taxon>Pezizomycotina</taxon>
        <taxon>Sordariomycetes</taxon>
        <taxon>Hypocreomycetidae</taxon>
        <taxon>Hypocreales</taxon>
        <taxon>Clavicipitaceae</taxon>
        <taxon>Metarhizium</taxon>
    </lineage>
</organism>
<proteinExistence type="predicted"/>
<gene>
    <name evidence="1" type="ORF">X797_011705</name>
</gene>
<dbReference type="AlphaFoldDB" id="A0A0A1UMG1"/>
<name>A0A0A1UMG1_9HYPO</name>
<dbReference type="EMBL" id="JELW01000093">
    <property type="protein sequence ID" value="EXU95208.1"/>
    <property type="molecule type" value="Genomic_DNA"/>
</dbReference>
<evidence type="ECO:0008006" key="3">
    <source>
        <dbReference type="Google" id="ProtNLM"/>
    </source>
</evidence>
<dbReference type="HOGENOM" id="CLU_036419_1_0_1"/>
<reference evidence="1 2" key="1">
    <citation type="submission" date="2014-02" db="EMBL/GenBank/DDBJ databases">
        <title>The genome sequence of the entomopathogenic fungus Metarhizium robertsii ARSEF 2575.</title>
        <authorList>
            <person name="Giuliano Garisto Donzelli B."/>
            <person name="Roe B.A."/>
            <person name="Macmil S.L."/>
            <person name="Krasnoff S.B."/>
            <person name="Gibson D.M."/>
        </authorList>
    </citation>
    <scope>NUCLEOTIDE SEQUENCE [LARGE SCALE GENOMIC DNA]</scope>
    <source>
        <strain evidence="1 2">ARSEF 2575</strain>
    </source>
</reference>
<evidence type="ECO:0000313" key="2">
    <source>
        <dbReference type="Proteomes" id="UP000030151"/>
    </source>
</evidence>
<protein>
    <recommendedName>
        <fullName evidence="3">F-box domain-containing protein</fullName>
    </recommendedName>
</protein>
<dbReference type="Proteomes" id="UP000030151">
    <property type="component" value="Unassembled WGS sequence"/>
</dbReference>
<accession>A0A0A1UMG1</accession>
<sequence>MPHSRISELFAIHPIADVIFSYLTVTDVYKLHAVCRSLQGVVHCLQDTRLNISAALSDFVKSCDSFRWNLGKTNSLIVGGFVLDFLALRQQVIPFLDIVVEEGAPALGLIQYLCDEETYEMAGTQEHKFWPLRKLNDDFGVKLAELAQQGWTTRDLVWAHWAIPPGLGVRRVGDNISPRRVGDEMSLVMPLRPALAHNGLKPDHVLDLSEFSVDSPARPGGFGTRHRELSVTVKELQSPSLRYRYTTGQGSQWRTFVSERLKRWTEIEACKMDPDSRPPHWLPPPPDFEVPPTWDFADDQMPLWYKTYWLENSQRRLAS</sequence>